<protein>
    <submittedName>
        <fullName evidence="3">Archaeosine tRNA-ribosyltransferase</fullName>
    </submittedName>
</protein>
<dbReference type="InterPro" id="IPR036511">
    <property type="entry name" value="TGT-like_sf"/>
</dbReference>
<dbReference type="EMBL" id="CP058560">
    <property type="protein sequence ID" value="QUH24356.1"/>
    <property type="molecule type" value="Genomic_DNA"/>
</dbReference>
<evidence type="ECO:0000259" key="2">
    <source>
        <dbReference type="Pfam" id="PF01702"/>
    </source>
</evidence>
<name>A0A8T8K6U3_9EURY</name>
<dbReference type="InterPro" id="IPR050076">
    <property type="entry name" value="ArchSynthase1/Queuine_TRR"/>
</dbReference>
<dbReference type="Gene3D" id="3.20.20.105">
    <property type="entry name" value="Queuine tRNA-ribosyltransferase-like"/>
    <property type="match status" value="1"/>
</dbReference>
<dbReference type="Pfam" id="PF01702">
    <property type="entry name" value="TGT"/>
    <property type="match status" value="1"/>
</dbReference>
<keyword evidence="4" id="KW-1185">Reference proteome</keyword>
<dbReference type="AlphaFoldDB" id="A0A8T8K6U3"/>
<dbReference type="SUPFAM" id="SSF51713">
    <property type="entry name" value="tRNA-guanine transglycosylase"/>
    <property type="match status" value="1"/>
</dbReference>
<gene>
    <name evidence="3" type="ORF">HYG87_08900</name>
</gene>
<reference evidence="3" key="1">
    <citation type="submission" date="2020-07" db="EMBL/GenBank/DDBJ databases">
        <title>Methanobacterium. sp. MethCan genome.</title>
        <authorList>
            <person name="Postec A."/>
            <person name="Quemeneur M."/>
        </authorList>
    </citation>
    <scope>NUCLEOTIDE SEQUENCE</scope>
    <source>
        <strain evidence="3">MethCAN</strain>
    </source>
</reference>
<evidence type="ECO:0000313" key="4">
    <source>
        <dbReference type="Proteomes" id="UP000681041"/>
    </source>
</evidence>
<dbReference type="PANTHER" id="PTHR46499:SF2">
    <property type="entry name" value="ARCHAEOSINE SYNTHASE"/>
    <property type="match status" value="1"/>
</dbReference>
<accession>A0A8T8K6U3</accession>
<organism evidence="3 4">
    <name type="scientific">Methanobacterium alkalithermotolerans</name>
    <dbReference type="NCBI Taxonomy" id="2731220"/>
    <lineage>
        <taxon>Archaea</taxon>
        <taxon>Methanobacteriati</taxon>
        <taxon>Methanobacteriota</taxon>
        <taxon>Methanomada group</taxon>
        <taxon>Methanobacteria</taxon>
        <taxon>Methanobacteriales</taxon>
        <taxon>Methanobacteriaceae</taxon>
        <taxon>Methanobacterium</taxon>
    </lineage>
</organism>
<dbReference type="KEGG" id="meme:HYG87_08900"/>
<dbReference type="GO" id="GO:0002099">
    <property type="term" value="P:tRNA wobble guanine modification"/>
    <property type="evidence" value="ECO:0007669"/>
    <property type="project" value="TreeGrafter"/>
</dbReference>
<evidence type="ECO:0000313" key="3">
    <source>
        <dbReference type="EMBL" id="QUH24356.1"/>
    </source>
</evidence>
<dbReference type="OrthoDB" id="115061at2157"/>
<proteinExistence type="predicted"/>
<dbReference type="Proteomes" id="UP000681041">
    <property type="component" value="Chromosome"/>
</dbReference>
<evidence type="ECO:0000256" key="1">
    <source>
        <dbReference type="ARBA" id="ARBA00022694"/>
    </source>
</evidence>
<keyword evidence="1" id="KW-0819">tRNA processing</keyword>
<dbReference type="InterPro" id="IPR002616">
    <property type="entry name" value="tRNA_ribo_trans-like"/>
</dbReference>
<dbReference type="GO" id="GO:0005737">
    <property type="term" value="C:cytoplasm"/>
    <property type="evidence" value="ECO:0007669"/>
    <property type="project" value="TreeGrafter"/>
</dbReference>
<dbReference type="PANTHER" id="PTHR46499">
    <property type="entry name" value="QUEUINE TRNA-RIBOSYLTRANSFERASE"/>
    <property type="match status" value="1"/>
</dbReference>
<sequence length="241" mass="27291">MLEIKIHDGPGRAGIYGELTTPAVLPLESISLCEDEAMPYEVPRDLAKWSVEETLKKAGNCEEEFAVVHGSKYVDLRIECAKKLEEMGFNALLIANSDELLQRPRDLVKMVTSLREAVSPNTALCLPFADTSFLPLLAYMGLDLFSDSVCEFYGYLNIIMTPSASYNLEKYPLMELNTEELIEYNKKSLDLVIKEIYENIKNGTLRNLVEQRSCSSPAIMSTLRILDKEYISFLEKYTPIH</sequence>
<feature type="domain" description="tRNA-guanine(15) transglycosylase-like" evidence="2">
    <location>
        <begin position="30"/>
        <end position="170"/>
    </location>
</feature>